<name>A0A1J5Q0T3_9ZZZZ</name>
<dbReference type="GO" id="GO:0103015">
    <property type="term" value="F:4-amino-4-deoxy-L-arabinose transferase activity"/>
    <property type="evidence" value="ECO:0007669"/>
    <property type="project" value="UniProtKB-EC"/>
</dbReference>
<evidence type="ECO:0000256" key="6">
    <source>
        <dbReference type="ARBA" id="ARBA00022989"/>
    </source>
</evidence>
<dbReference type="GO" id="GO:0005886">
    <property type="term" value="C:plasma membrane"/>
    <property type="evidence" value="ECO:0007669"/>
    <property type="project" value="UniProtKB-SubCell"/>
</dbReference>
<comment type="subcellular location">
    <subcellularLocation>
        <location evidence="1">Cell membrane</location>
        <topology evidence="1">Multi-pass membrane protein</topology>
    </subcellularLocation>
</comment>
<accession>A0A1J5Q0T3</accession>
<evidence type="ECO:0000256" key="2">
    <source>
        <dbReference type="ARBA" id="ARBA00022475"/>
    </source>
</evidence>
<dbReference type="AlphaFoldDB" id="A0A1J5Q0T3"/>
<proteinExistence type="predicted"/>
<keyword evidence="5 8" id="KW-0812">Transmembrane</keyword>
<dbReference type="InterPro" id="IPR050297">
    <property type="entry name" value="LipidA_mod_glycosyltrf_83"/>
</dbReference>
<reference evidence="10" key="1">
    <citation type="submission" date="2016-10" db="EMBL/GenBank/DDBJ databases">
        <title>Sequence of Gallionella enrichment culture.</title>
        <authorList>
            <person name="Poehlein A."/>
            <person name="Muehling M."/>
            <person name="Daniel R."/>
        </authorList>
    </citation>
    <scope>NUCLEOTIDE SEQUENCE</scope>
</reference>
<feature type="transmembrane region" description="Helical" evidence="8">
    <location>
        <begin position="121"/>
        <end position="140"/>
    </location>
</feature>
<keyword evidence="6 8" id="KW-1133">Transmembrane helix</keyword>
<keyword evidence="3 10" id="KW-0328">Glycosyltransferase</keyword>
<dbReference type="PANTHER" id="PTHR33908:SF11">
    <property type="entry name" value="MEMBRANE PROTEIN"/>
    <property type="match status" value="1"/>
</dbReference>
<evidence type="ECO:0000256" key="5">
    <source>
        <dbReference type="ARBA" id="ARBA00022692"/>
    </source>
</evidence>
<feature type="transmembrane region" description="Helical" evidence="8">
    <location>
        <begin position="217"/>
        <end position="234"/>
    </location>
</feature>
<evidence type="ECO:0000256" key="7">
    <source>
        <dbReference type="ARBA" id="ARBA00023136"/>
    </source>
</evidence>
<organism evidence="10">
    <name type="scientific">mine drainage metagenome</name>
    <dbReference type="NCBI Taxonomy" id="410659"/>
    <lineage>
        <taxon>unclassified sequences</taxon>
        <taxon>metagenomes</taxon>
        <taxon>ecological metagenomes</taxon>
    </lineage>
</organism>
<dbReference type="GO" id="GO:0008610">
    <property type="term" value="P:lipid biosynthetic process"/>
    <property type="evidence" value="ECO:0007669"/>
    <property type="project" value="UniProtKB-ARBA"/>
</dbReference>
<dbReference type="EC" id="2.4.2.43" evidence="10"/>
<feature type="transmembrane region" description="Helical" evidence="8">
    <location>
        <begin position="240"/>
        <end position="257"/>
    </location>
</feature>
<keyword evidence="7 8" id="KW-0472">Membrane</keyword>
<feature type="transmembrane region" description="Helical" evidence="8">
    <location>
        <begin position="269"/>
        <end position="286"/>
    </location>
</feature>
<sequence>MAAWLLCVALLAFGRQLGAPRAGRVAALVAGTAFGYTLIARTILFDTLMVAFWVVALGCWFIAVQRRQRKWLRIAAVSIALSTLSKGPEAVLLLGLVVAWQIVWSPGTWRRAELLKFTLDPLAIGLFLFITAPWMIAAGLQQPGFTWFFFVNETIMRFLGKRIPDDYHAGPWWYYGPKLVLGVFQWIPVVIALALAARPAQRARAQGPLCLDLKRSGQLALTSALLIFAFFSLAQNKGAYYILPVIPLLGWWAGTRVELVADVRRLSRPLMWAALFSIMLVLALWMNETNRTLEQQFKHWGLPKGVSHDLLWMFVSLTGLNLLAAGLWRRRHIEAGFLAFALLAWPLLHFTNQIELIKSSSISQAEIVKTLHASLPPRTQMYSWQTFEDVDASLLFYGFRPLHIIDSKSADLWFGCAADGKNSPCTGMRAFRAAREASPVAVWVARDRLKSWLATGAAAGMQRLEFAHCVVFVNGASRVGGTGAAGNFATSNGQNQDNRAHPP</sequence>
<comment type="caution">
    <text evidence="10">The sequence shown here is derived from an EMBL/GenBank/DDBJ whole genome shotgun (WGS) entry which is preliminary data.</text>
</comment>
<evidence type="ECO:0000256" key="3">
    <source>
        <dbReference type="ARBA" id="ARBA00022676"/>
    </source>
</evidence>
<keyword evidence="2" id="KW-1003">Cell membrane</keyword>
<feature type="transmembrane region" description="Helical" evidence="8">
    <location>
        <begin position="310"/>
        <end position="328"/>
    </location>
</feature>
<feature type="domain" description="Glycosyltransferase RgtA/B/C/D-like" evidence="9">
    <location>
        <begin position="6"/>
        <end position="134"/>
    </location>
</feature>
<feature type="transmembrane region" description="Helical" evidence="8">
    <location>
        <begin position="179"/>
        <end position="197"/>
    </location>
</feature>
<dbReference type="PANTHER" id="PTHR33908">
    <property type="entry name" value="MANNOSYLTRANSFERASE YKCB-RELATED"/>
    <property type="match status" value="1"/>
</dbReference>
<dbReference type="Pfam" id="PF13231">
    <property type="entry name" value="PMT_2"/>
    <property type="match status" value="1"/>
</dbReference>
<keyword evidence="4 10" id="KW-0808">Transferase</keyword>
<feature type="transmembrane region" description="Helical" evidence="8">
    <location>
        <begin position="42"/>
        <end position="63"/>
    </location>
</feature>
<evidence type="ECO:0000259" key="9">
    <source>
        <dbReference type="Pfam" id="PF13231"/>
    </source>
</evidence>
<dbReference type="InterPro" id="IPR038731">
    <property type="entry name" value="RgtA/B/C-like"/>
</dbReference>
<evidence type="ECO:0000256" key="1">
    <source>
        <dbReference type="ARBA" id="ARBA00004651"/>
    </source>
</evidence>
<evidence type="ECO:0000313" key="10">
    <source>
        <dbReference type="EMBL" id="OIQ73631.1"/>
    </source>
</evidence>
<protein>
    <submittedName>
        <fullName evidence="10">Undecaprenyl phosphate-alpha-4-amino-4-deoxy-L-arabinose arabinosyl transferase</fullName>
        <ecNumber evidence="10">2.4.2.43</ecNumber>
    </submittedName>
</protein>
<gene>
    <name evidence="10" type="primary">arnT_26</name>
    <name evidence="10" type="ORF">GALL_447300</name>
</gene>
<evidence type="ECO:0000256" key="8">
    <source>
        <dbReference type="SAM" id="Phobius"/>
    </source>
</evidence>
<feature type="transmembrane region" description="Helical" evidence="8">
    <location>
        <begin position="335"/>
        <end position="351"/>
    </location>
</feature>
<dbReference type="EMBL" id="MLJW01002797">
    <property type="protein sequence ID" value="OIQ73631.1"/>
    <property type="molecule type" value="Genomic_DNA"/>
</dbReference>
<evidence type="ECO:0000256" key="4">
    <source>
        <dbReference type="ARBA" id="ARBA00022679"/>
    </source>
</evidence>